<evidence type="ECO:0000313" key="2">
    <source>
        <dbReference type="Proteomes" id="UP000726777"/>
    </source>
</evidence>
<evidence type="ECO:0000313" key="1">
    <source>
        <dbReference type="EMBL" id="MCC3803861.1"/>
    </source>
</evidence>
<name>A0A9Q3YG26_VIBPH</name>
<dbReference type="AlphaFoldDB" id="A0A9Q3YG26"/>
<dbReference type="EMBL" id="JACVHL010000002">
    <property type="protein sequence ID" value="MCC3803861.1"/>
    <property type="molecule type" value="Genomic_DNA"/>
</dbReference>
<reference evidence="1" key="1">
    <citation type="submission" date="2020-09" db="EMBL/GenBank/DDBJ databases">
        <title>Genome sequence of Vibrio parahaemolyticus isolates.</title>
        <authorList>
            <person name="Hammerl J.A."/>
            <person name="Strauch E."/>
        </authorList>
    </citation>
    <scope>NUCLEOTIDE SEQUENCE</scope>
    <source>
        <strain evidence="1">17-VB00146</strain>
    </source>
</reference>
<sequence length="65" mass="6838">MLISEFEKELAEIKRTHGDIEIVAVEAPFGTGETEVLTSALVKVSAQPPANGVARTKATMVVGKA</sequence>
<comment type="caution">
    <text evidence="1">The sequence shown here is derived from an EMBL/GenBank/DDBJ whole genome shotgun (WGS) entry which is preliminary data.</text>
</comment>
<organism evidence="1 2">
    <name type="scientific">Vibrio parahaemolyticus</name>
    <dbReference type="NCBI Taxonomy" id="670"/>
    <lineage>
        <taxon>Bacteria</taxon>
        <taxon>Pseudomonadati</taxon>
        <taxon>Pseudomonadota</taxon>
        <taxon>Gammaproteobacteria</taxon>
        <taxon>Vibrionales</taxon>
        <taxon>Vibrionaceae</taxon>
        <taxon>Vibrio</taxon>
    </lineage>
</organism>
<protein>
    <submittedName>
        <fullName evidence="1">Uncharacterized protein</fullName>
    </submittedName>
</protein>
<accession>A0A9Q3YG26</accession>
<dbReference type="Proteomes" id="UP000726777">
    <property type="component" value="Unassembled WGS sequence"/>
</dbReference>
<gene>
    <name evidence="1" type="ORF">IB292_02305</name>
</gene>
<proteinExistence type="predicted"/>
<dbReference type="RefSeq" id="WP_228085535.1">
    <property type="nucleotide sequence ID" value="NZ_JACVHL010000002.1"/>
</dbReference>